<comment type="caution">
    <text evidence="3">The sequence shown here is derived from an EMBL/GenBank/DDBJ whole genome shotgun (WGS) entry which is preliminary data.</text>
</comment>
<feature type="region of interest" description="Disordered" evidence="1">
    <location>
        <begin position="39"/>
        <end position="99"/>
    </location>
</feature>
<proteinExistence type="predicted"/>
<keyword evidence="2" id="KW-0812">Transmembrane</keyword>
<feature type="compositionally biased region" description="Polar residues" evidence="1">
    <location>
        <begin position="79"/>
        <end position="99"/>
    </location>
</feature>
<feature type="compositionally biased region" description="Low complexity" evidence="1">
    <location>
        <begin position="56"/>
        <end position="78"/>
    </location>
</feature>
<evidence type="ECO:0000313" key="3">
    <source>
        <dbReference type="EMBL" id="MFD1456477.1"/>
    </source>
</evidence>
<dbReference type="EMBL" id="JBHTOD010000011">
    <property type="protein sequence ID" value="MFD1456477.1"/>
    <property type="molecule type" value="Genomic_DNA"/>
</dbReference>
<feature type="transmembrane region" description="Helical" evidence="2">
    <location>
        <begin position="119"/>
        <end position="141"/>
    </location>
</feature>
<organism evidence="3 4">
    <name type="scientific">Levilactobacillus lanxiensis</name>
    <dbReference type="NCBI Taxonomy" id="2799568"/>
    <lineage>
        <taxon>Bacteria</taxon>
        <taxon>Bacillati</taxon>
        <taxon>Bacillota</taxon>
        <taxon>Bacilli</taxon>
        <taxon>Lactobacillales</taxon>
        <taxon>Lactobacillaceae</taxon>
        <taxon>Levilactobacillus</taxon>
    </lineage>
</organism>
<name>A0ABW4D9B8_9LACO</name>
<dbReference type="Proteomes" id="UP001597189">
    <property type="component" value="Unassembled WGS sequence"/>
</dbReference>
<evidence type="ECO:0000256" key="2">
    <source>
        <dbReference type="SAM" id="Phobius"/>
    </source>
</evidence>
<keyword evidence="2" id="KW-0472">Membrane</keyword>
<keyword evidence="2" id="KW-1133">Transmembrane helix</keyword>
<sequence length="148" mass="15248">MRLRDLGLLVLSLLIVGWGIPTTARADDVQQSHYSVALTKPPATGTSDVTGGGAGATIDGNDGDTATGNDNSGNSSTSPATNTNGGQGATVSPTNGRVTQASQVSHHVLAGRLPQTSEVWFGFSTLAGIILLLLAWIGILLKRRKQQN</sequence>
<gene>
    <name evidence="3" type="ORF">ACFQ44_12490</name>
</gene>
<protein>
    <submittedName>
        <fullName evidence="3">LPXTG cell wall anchor domain-containing protein</fullName>
    </submittedName>
</protein>
<dbReference type="RefSeq" id="WP_203646815.1">
    <property type="nucleotide sequence ID" value="NZ_BOLN01000011.1"/>
</dbReference>
<keyword evidence="4" id="KW-1185">Reference proteome</keyword>
<accession>A0ABW4D9B8</accession>
<evidence type="ECO:0000256" key="1">
    <source>
        <dbReference type="SAM" id="MobiDB-lite"/>
    </source>
</evidence>
<reference evidence="4" key="1">
    <citation type="journal article" date="2019" name="Int. J. Syst. Evol. Microbiol.">
        <title>The Global Catalogue of Microorganisms (GCM) 10K type strain sequencing project: providing services to taxonomists for standard genome sequencing and annotation.</title>
        <authorList>
            <consortium name="The Broad Institute Genomics Platform"/>
            <consortium name="The Broad Institute Genome Sequencing Center for Infectious Disease"/>
            <person name="Wu L."/>
            <person name="Ma J."/>
        </authorList>
    </citation>
    <scope>NUCLEOTIDE SEQUENCE [LARGE SCALE GENOMIC DNA]</scope>
    <source>
        <strain evidence="4">CCM 8979</strain>
    </source>
</reference>
<dbReference type="NCBIfam" id="TIGR01167">
    <property type="entry name" value="LPXTG_anchor"/>
    <property type="match status" value="1"/>
</dbReference>
<evidence type="ECO:0000313" key="4">
    <source>
        <dbReference type="Proteomes" id="UP001597189"/>
    </source>
</evidence>